<protein>
    <recommendedName>
        <fullName evidence="3">Type II secretion system protein GspB C-terminal domain-containing protein</fullName>
    </recommendedName>
</protein>
<accession>A0ABQ0A4F7</accession>
<organism evidence="4 5">
    <name type="scientific">Sessilibacter corallicola</name>
    <dbReference type="NCBI Taxonomy" id="2904075"/>
    <lineage>
        <taxon>Bacteria</taxon>
        <taxon>Pseudomonadati</taxon>
        <taxon>Pseudomonadota</taxon>
        <taxon>Gammaproteobacteria</taxon>
        <taxon>Cellvibrionales</taxon>
        <taxon>Cellvibrionaceae</taxon>
        <taxon>Sessilibacter</taxon>
    </lineage>
</organism>
<evidence type="ECO:0000256" key="2">
    <source>
        <dbReference type="SAM" id="Phobius"/>
    </source>
</evidence>
<keyword evidence="2" id="KW-1133">Transmembrane helix</keyword>
<name>A0ABQ0A4F7_9GAMM</name>
<evidence type="ECO:0000313" key="4">
    <source>
        <dbReference type="EMBL" id="GAA6166531.1"/>
    </source>
</evidence>
<reference evidence="4 5" key="1">
    <citation type="submission" date="2024-04" db="EMBL/GenBank/DDBJ databases">
        <title>Draft genome sequence of Sessilibacter corallicola NBRC 116591.</title>
        <authorList>
            <person name="Miyakawa T."/>
            <person name="Kusuya Y."/>
            <person name="Miura T."/>
        </authorList>
    </citation>
    <scope>NUCLEOTIDE SEQUENCE [LARGE SCALE GENOMIC DNA]</scope>
    <source>
        <strain evidence="4 5">KU-00831-HH</strain>
    </source>
</reference>
<evidence type="ECO:0000256" key="1">
    <source>
        <dbReference type="SAM" id="MobiDB-lite"/>
    </source>
</evidence>
<feature type="region of interest" description="Disordered" evidence="1">
    <location>
        <begin position="69"/>
        <end position="142"/>
    </location>
</feature>
<evidence type="ECO:0000259" key="3">
    <source>
        <dbReference type="Pfam" id="PF16537"/>
    </source>
</evidence>
<keyword evidence="2" id="KW-0812">Transmembrane</keyword>
<feature type="transmembrane region" description="Helical" evidence="2">
    <location>
        <begin position="42"/>
        <end position="62"/>
    </location>
</feature>
<dbReference type="InterPro" id="IPR032389">
    <property type="entry name" value="GspB_C"/>
</dbReference>
<proteinExistence type="predicted"/>
<sequence length="279" mass="30736">MSYILDALQKSEQERQQQQAVPTISAAHDAQFAQTNNKLPTAWWLVIILSILLIGLIGYLVFGNSSSTNADATPSAQTHSIQTTSNSAPSSSVGNAPESALQNNQSTDLKPSIADESQTVKTNESNDIDENTEVTSSNTLSQSKISELYRTAKETRTEQTTSNTSVNLETNKVTEVDLTKPAAPENTPVKEEPQQPLFPSIYELPDVIQSEIPPIQYIAHVYSSDVSKGFVILNNVKLTPGRRLQGDLYLEQVAQDHVVMSFKGYLFRVPSMTNWDGRY</sequence>
<dbReference type="Proteomes" id="UP001465153">
    <property type="component" value="Unassembled WGS sequence"/>
</dbReference>
<dbReference type="Pfam" id="PF16537">
    <property type="entry name" value="T2SSB"/>
    <property type="match status" value="1"/>
</dbReference>
<dbReference type="RefSeq" id="WP_353301439.1">
    <property type="nucleotide sequence ID" value="NZ_BAABWN010000001.1"/>
</dbReference>
<gene>
    <name evidence="4" type="ORF">NBRC116591_03410</name>
</gene>
<dbReference type="EMBL" id="BAABWN010000001">
    <property type="protein sequence ID" value="GAA6166531.1"/>
    <property type="molecule type" value="Genomic_DNA"/>
</dbReference>
<feature type="compositionally biased region" description="Polar residues" evidence="1">
    <location>
        <begin position="133"/>
        <end position="142"/>
    </location>
</feature>
<keyword evidence="5" id="KW-1185">Reference proteome</keyword>
<keyword evidence="2" id="KW-0472">Membrane</keyword>
<feature type="compositionally biased region" description="Polar residues" evidence="1">
    <location>
        <begin position="69"/>
        <end position="125"/>
    </location>
</feature>
<evidence type="ECO:0000313" key="5">
    <source>
        <dbReference type="Proteomes" id="UP001465153"/>
    </source>
</evidence>
<comment type="caution">
    <text evidence="4">The sequence shown here is derived from an EMBL/GenBank/DDBJ whole genome shotgun (WGS) entry which is preliminary data.</text>
</comment>
<feature type="domain" description="Type II secretion system protein GspB C-terminal" evidence="3">
    <location>
        <begin position="212"/>
        <end position="270"/>
    </location>
</feature>